<organism evidence="2 4">
    <name type="scientific">Didymodactylos carnosus</name>
    <dbReference type="NCBI Taxonomy" id="1234261"/>
    <lineage>
        <taxon>Eukaryota</taxon>
        <taxon>Metazoa</taxon>
        <taxon>Spiralia</taxon>
        <taxon>Gnathifera</taxon>
        <taxon>Rotifera</taxon>
        <taxon>Eurotatoria</taxon>
        <taxon>Bdelloidea</taxon>
        <taxon>Philodinida</taxon>
        <taxon>Philodinidae</taxon>
        <taxon>Didymodactylos</taxon>
    </lineage>
</organism>
<evidence type="ECO:0000313" key="3">
    <source>
        <dbReference type="EMBL" id="CAF3808958.1"/>
    </source>
</evidence>
<accession>A0A8S2E2L4</accession>
<dbReference type="AlphaFoldDB" id="A0A8S2E2L4"/>
<dbReference type="Proteomes" id="UP000677228">
    <property type="component" value="Unassembled WGS sequence"/>
</dbReference>
<feature type="coiled-coil region" evidence="1">
    <location>
        <begin position="133"/>
        <end position="167"/>
    </location>
</feature>
<comment type="caution">
    <text evidence="2">The sequence shown here is derived from an EMBL/GenBank/DDBJ whole genome shotgun (WGS) entry which is preliminary data.</text>
</comment>
<dbReference type="EMBL" id="CAJOBA010007671">
    <property type="protein sequence ID" value="CAF3808958.1"/>
    <property type="molecule type" value="Genomic_DNA"/>
</dbReference>
<gene>
    <name evidence="2" type="ORF">OVA965_LOCUS16474</name>
    <name evidence="3" type="ORF">TMI583_LOCUS16483</name>
</gene>
<evidence type="ECO:0000313" key="4">
    <source>
        <dbReference type="Proteomes" id="UP000677228"/>
    </source>
</evidence>
<proteinExistence type="predicted"/>
<name>A0A8S2E2L4_9BILA</name>
<keyword evidence="1" id="KW-0175">Coiled coil</keyword>
<dbReference type="EMBL" id="CAJNOK010007660">
    <property type="protein sequence ID" value="CAF1040806.1"/>
    <property type="molecule type" value="Genomic_DNA"/>
</dbReference>
<protein>
    <submittedName>
        <fullName evidence="2">Uncharacterized protein</fullName>
    </submittedName>
</protein>
<evidence type="ECO:0000313" key="2">
    <source>
        <dbReference type="EMBL" id="CAF1040806.1"/>
    </source>
</evidence>
<sequence length="268" mass="30715">MARDTNTQCHLSTLIQHSTNDVEREVLYPSLRKPAPISILKANQKRINLKEQNTMLRNYRDAATEQAAPVQVPEEALDTVTTDVIPFSATTPVPTSTMLTSSVVKVSITVTNNTIDGRNHEMPNYRKFIYMALDDIKTRIAEEQQLIHALDEENKRAIIEREQLILRMKNLATIISSNNVKSERLRNRIEENEDLKAVIIDVERLSLLRLFYHLNGHRRFNNSLVNLNISDKTSTILNLLINSNALRLESPESMMRKRQNLQSVSTKD</sequence>
<reference evidence="2" key="1">
    <citation type="submission" date="2021-02" db="EMBL/GenBank/DDBJ databases">
        <authorList>
            <person name="Nowell W R."/>
        </authorList>
    </citation>
    <scope>NUCLEOTIDE SEQUENCE</scope>
</reference>
<dbReference type="Proteomes" id="UP000682733">
    <property type="component" value="Unassembled WGS sequence"/>
</dbReference>
<evidence type="ECO:0000256" key="1">
    <source>
        <dbReference type="SAM" id="Coils"/>
    </source>
</evidence>